<dbReference type="SUPFAM" id="SSF52788">
    <property type="entry name" value="Phosphotyrosine protein phosphatases I"/>
    <property type="match status" value="1"/>
</dbReference>
<dbReference type="PANTHER" id="PTHR43428">
    <property type="entry name" value="ARSENATE REDUCTASE"/>
    <property type="match status" value="1"/>
</dbReference>
<dbReference type="Pfam" id="PF01451">
    <property type="entry name" value="LMWPc"/>
    <property type="match status" value="1"/>
</dbReference>
<reference evidence="3 4" key="1">
    <citation type="submission" date="2016-10" db="EMBL/GenBank/DDBJ databases">
        <authorList>
            <person name="Varghese N."/>
            <person name="Submissions S."/>
        </authorList>
    </citation>
    <scope>NUCLEOTIDE SEQUENCE [LARGE SCALE GENOMIC DNA]</scope>
    <source>
        <strain evidence="3 4">DSM 16392</strain>
    </source>
</reference>
<keyword evidence="4" id="KW-1185">Reference proteome</keyword>
<dbReference type="InterPro" id="IPR036196">
    <property type="entry name" value="Ptyr_pPase_sf"/>
</dbReference>
<dbReference type="EMBL" id="FOSK01000002">
    <property type="protein sequence ID" value="SFK08551.1"/>
    <property type="molecule type" value="Genomic_DNA"/>
</dbReference>
<dbReference type="PANTHER" id="PTHR43428:SF1">
    <property type="entry name" value="ARSENATE REDUCTASE"/>
    <property type="match status" value="1"/>
</dbReference>
<evidence type="ECO:0000313" key="4">
    <source>
        <dbReference type="Proteomes" id="UP000199598"/>
    </source>
</evidence>
<dbReference type="Gene3D" id="3.40.50.2300">
    <property type="match status" value="1"/>
</dbReference>
<dbReference type="Proteomes" id="UP000199598">
    <property type="component" value="Unassembled WGS sequence"/>
</dbReference>
<keyword evidence="1" id="KW-0059">Arsenical resistance</keyword>
<protein>
    <submittedName>
        <fullName evidence="3">Protein-tyrosine-phosphatase</fullName>
    </submittedName>
</protein>
<proteinExistence type="predicted"/>
<dbReference type="InterPro" id="IPR023485">
    <property type="entry name" value="Ptyr_pPase"/>
</dbReference>
<dbReference type="SMART" id="SM00226">
    <property type="entry name" value="LMWPc"/>
    <property type="match status" value="1"/>
</dbReference>
<gene>
    <name evidence="3" type="ORF">SAMN04488518_10255</name>
</gene>
<evidence type="ECO:0000256" key="1">
    <source>
        <dbReference type="ARBA" id="ARBA00022849"/>
    </source>
</evidence>
<sequence>MAEFMSRPSSILFICRMNAVRSPMAEGLTQLLYPKQVYTRSCGVFAGERDPFVDSVMDELGMDLSNHHPKTFEDLAEDGFDLIVTLAPEAHHKALELTRTQHVDVEYWPTIDPTVATGSRSQIMDAYRAVRDTLKRKIEQRMQ</sequence>
<evidence type="ECO:0000313" key="3">
    <source>
        <dbReference type="EMBL" id="SFK08551.1"/>
    </source>
</evidence>
<name>A0A1I3WQ52_9HYPH</name>
<accession>A0A1I3WQ52</accession>
<feature type="domain" description="Phosphotyrosine protein phosphatase I" evidence="2">
    <location>
        <begin position="9"/>
        <end position="141"/>
    </location>
</feature>
<organism evidence="3 4">
    <name type="scientific">Pseudovibrio ascidiaceicola</name>
    <dbReference type="NCBI Taxonomy" id="285279"/>
    <lineage>
        <taxon>Bacteria</taxon>
        <taxon>Pseudomonadati</taxon>
        <taxon>Pseudomonadota</taxon>
        <taxon>Alphaproteobacteria</taxon>
        <taxon>Hyphomicrobiales</taxon>
        <taxon>Stappiaceae</taxon>
        <taxon>Pseudovibrio</taxon>
    </lineage>
</organism>
<comment type="caution">
    <text evidence="3">The sequence shown here is derived from an EMBL/GenBank/DDBJ whole genome shotgun (WGS) entry which is preliminary data.</text>
</comment>
<dbReference type="RefSeq" id="WP_208860086.1">
    <property type="nucleotide sequence ID" value="NZ_FOSK01000002.1"/>
</dbReference>
<evidence type="ECO:0000259" key="2">
    <source>
        <dbReference type="SMART" id="SM00226"/>
    </source>
</evidence>